<dbReference type="Pfam" id="PF21360">
    <property type="entry name" value="PylC-like_N"/>
    <property type="match status" value="1"/>
</dbReference>
<dbReference type="EMBL" id="VASG01000002">
    <property type="protein sequence ID" value="TLP76264.1"/>
    <property type="molecule type" value="Genomic_DNA"/>
</dbReference>
<dbReference type="GO" id="GO:0046872">
    <property type="term" value="F:metal ion binding"/>
    <property type="evidence" value="ECO:0007669"/>
    <property type="project" value="InterPro"/>
</dbReference>
<reference evidence="3 4" key="1">
    <citation type="submission" date="2019-05" db="EMBL/GenBank/DDBJ databases">
        <authorList>
            <person name="Moore K."/>
            <person name="O'Neill P."/>
            <person name="Farbos A."/>
            <person name="Studholme D.J."/>
        </authorList>
    </citation>
    <scope>NUCLEOTIDE SEQUENCE [LARGE SCALE GENOMIC DNA]</scope>
    <source>
        <strain evidence="3 4">DSM 9128</strain>
    </source>
</reference>
<keyword evidence="1" id="KW-0067">ATP-binding</keyword>
<comment type="caution">
    <text evidence="3">The sequence shown here is derived from an EMBL/GenBank/DDBJ whole genome shotgun (WGS) entry which is preliminary data.</text>
</comment>
<organism evidence="3 4">
    <name type="scientific">Pseudomonas nitroreducens</name>
    <dbReference type="NCBI Taxonomy" id="46680"/>
    <lineage>
        <taxon>Bacteria</taxon>
        <taxon>Pseudomonadati</taxon>
        <taxon>Pseudomonadota</taxon>
        <taxon>Gammaproteobacteria</taxon>
        <taxon>Pseudomonadales</taxon>
        <taxon>Pseudomonadaceae</taxon>
        <taxon>Pseudomonas</taxon>
    </lineage>
</organism>
<name>A0A5R9ADR2_PSENT</name>
<proteinExistence type="predicted"/>
<dbReference type="GO" id="GO:0005524">
    <property type="term" value="F:ATP binding"/>
    <property type="evidence" value="ECO:0007669"/>
    <property type="project" value="UniProtKB-UniRule"/>
</dbReference>
<sequence length="353" mass="38797">MNGSAGGFPLTCLVTAIGSYSAESVISSLREHWGARVVGTNTQPRDWCTTSALLDTFHRVPAARNVTEYVERILRICEAEQVTHVVPLIDPEVDAFALHHEAFAERGITLCMQPLEAIRVARDKWLVHQAFRNDPLIRPIPTWRLEDLPVPGLDLPLIAKPRDGRNCEGLMQVRDADFLHYVRKRFSDRDYIVQPLLPGEVCVVDVVRQRSSGDWAAMARQELVRTPTGAGLTVRMLADPQLLEMAGQVARVLDVNGCINMEFLVQDGEALLMDVNPRFSGGIAFSHLSGYDMVANHLRCFREAPLDAPVLPAPSIHARRLVEVTTFAAPAATPESIVALPGSLGSGDRSASL</sequence>
<dbReference type="Proteomes" id="UP000307510">
    <property type="component" value="Unassembled WGS sequence"/>
</dbReference>
<dbReference type="Pfam" id="PF15632">
    <property type="entry name" value="ATPgrasp_Ter"/>
    <property type="match status" value="1"/>
</dbReference>
<dbReference type="InterPro" id="IPR048764">
    <property type="entry name" value="PylC_N"/>
</dbReference>
<dbReference type="InterPro" id="IPR011761">
    <property type="entry name" value="ATP-grasp"/>
</dbReference>
<feature type="domain" description="ATP-grasp" evidence="2">
    <location>
        <begin position="123"/>
        <end position="302"/>
    </location>
</feature>
<dbReference type="RefSeq" id="WP_138213242.1">
    <property type="nucleotide sequence ID" value="NZ_VASG01000002.1"/>
</dbReference>
<dbReference type="Gene3D" id="3.30.470.20">
    <property type="entry name" value="ATP-grasp fold, B domain"/>
    <property type="match status" value="1"/>
</dbReference>
<gene>
    <name evidence="3" type="ORF">FEA48_07655</name>
</gene>
<protein>
    <submittedName>
        <fullName evidence="3">ATP-grasp domain-containing protein</fullName>
    </submittedName>
</protein>
<dbReference type="Gene3D" id="3.40.50.20">
    <property type="match status" value="1"/>
</dbReference>
<accession>A0A5R9ADR2</accession>
<evidence type="ECO:0000256" key="1">
    <source>
        <dbReference type="PROSITE-ProRule" id="PRU00409"/>
    </source>
</evidence>
<keyword evidence="1" id="KW-0547">Nucleotide-binding</keyword>
<dbReference type="PROSITE" id="PS50975">
    <property type="entry name" value="ATP_GRASP"/>
    <property type="match status" value="1"/>
</dbReference>
<evidence type="ECO:0000313" key="4">
    <source>
        <dbReference type="Proteomes" id="UP000307510"/>
    </source>
</evidence>
<evidence type="ECO:0000259" key="2">
    <source>
        <dbReference type="PROSITE" id="PS50975"/>
    </source>
</evidence>
<dbReference type="AlphaFoldDB" id="A0A5R9ADR2"/>
<evidence type="ECO:0000313" key="3">
    <source>
        <dbReference type="EMBL" id="TLP76264.1"/>
    </source>
</evidence>
<dbReference type="SUPFAM" id="SSF56059">
    <property type="entry name" value="Glutathione synthetase ATP-binding domain-like"/>
    <property type="match status" value="1"/>
</dbReference>
<reference evidence="4" key="2">
    <citation type="submission" date="2019-06" db="EMBL/GenBank/DDBJ databases">
        <title>AzeR, a transcriptional regulator that responds to azelaic acid in Pseudomonas nitroreducens.</title>
        <authorList>
            <person name="Bez C."/>
            <person name="Javvadi S.G."/>
            <person name="Bertani I."/>
            <person name="Devescovi G."/>
            <person name="Studholme D.J."/>
            <person name="Geller A."/>
            <person name="Levy A."/>
            <person name="Venturi V."/>
        </authorList>
    </citation>
    <scope>NUCLEOTIDE SEQUENCE [LARGE SCALE GENOMIC DNA]</scope>
    <source>
        <strain evidence="4">DSM 9128</strain>
    </source>
</reference>